<sequence>MFETSQAFQTELIVFSSSYEKQLLKHVEWLLQELTSWKSRKEINNLSSPSVKRKKELDDEPSYDENPARKIQRLISPQTVQIKATNSEIEQRINAFIQLKKSEINDSNRAEFLRKSSSDDVSSCARSDAAEINRNIQMKFDVVNNNDGPLARSTFSSKNQINDGKKRPLTELPSGVEERLQNIEKHLGVNIVAPIPLDVYARIKILEAKIIQIEQDHPQWAAVNFNQPNRQVISNHQKNCELAYKFVKFRANNINILKLQFPPPPHVTTIPRNSNSELANSVAPENLALTSTINIPPIPNPAVDGKQISSQQNLKFSRAPRPIKPKGRGHGDFSLTRSIMEQLKMRRESDNKLVSATVTNVSTELSQQENQQNPVHSVSNVQPPIQTKVKGIQSSDVLKSHRDVTLVETVDQNANDQFISSDGDNNEPFKEINARDVDVVTPNVISTK</sequence>
<keyword evidence="2" id="KW-1185">Reference proteome</keyword>
<proteinExistence type="predicted"/>
<comment type="caution">
    <text evidence="1">The sequence shown here is derived from an EMBL/GenBank/DDBJ whole genome shotgun (WGS) entry which is preliminary data.</text>
</comment>
<evidence type="ECO:0000313" key="2">
    <source>
        <dbReference type="Proteomes" id="UP000789525"/>
    </source>
</evidence>
<protein>
    <submittedName>
        <fullName evidence="1">12807_t:CDS:1</fullName>
    </submittedName>
</protein>
<dbReference type="Proteomes" id="UP000789525">
    <property type="component" value="Unassembled WGS sequence"/>
</dbReference>
<reference evidence="1" key="1">
    <citation type="submission" date="2021-06" db="EMBL/GenBank/DDBJ databases">
        <authorList>
            <person name="Kallberg Y."/>
            <person name="Tangrot J."/>
            <person name="Rosling A."/>
        </authorList>
    </citation>
    <scope>NUCLEOTIDE SEQUENCE</scope>
    <source>
        <strain evidence="1">CL356</strain>
    </source>
</reference>
<accession>A0ACA9LHV5</accession>
<gene>
    <name evidence="1" type="ORF">ACOLOM_LOCUS4109</name>
</gene>
<evidence type="ECO:0000313" key="1">
    <source>
        <dbReference type="EMBL" id="CAG8531944.1"/>
    </source>
</evidence>
<name>A0ACA9LHV5_9GLOM</name>
<organism evidence="1 2">
    <name type="scientific">Acaulospora colombiana</name>
    <dbReference type="NCBI Taxonomy" id="27376"/>
    <lineage>
        <taxon>Eukaryota</taxon>
        <taxon>Fungi</taxon>
        <taxon>Fungi incertae sedis</taxon>
        <taxon>Mucoromycota</taxon>
        <taxon>Glomeromycotina</taxon>
        <taxon>Glomeromycetes</taxon>
        <taxon>Diversisporales</taxon>
        <taxon>Acaulosporaceae</taxon>
        <taxon>Acaulospora</taxon>
    </lineage>
</organism>
<dbReference type="EMBL" id="CAJVPT010006537">
    <property type="protein sequence ID" value="CAG8531944.1"/>
    <property type="molecule type" value="Genomic_DNA"/>
</dbReference>